<keyword evidence="6 7" id="KW-0472">Membrane</keyword>
<dbReference type="InterPro" id="IPR003439">
    <property type="entry name" value="ABC_transporter-like_ATP-bd"/>
</dbReference>
<organism evidence="10 11">
    <name type="scientific">Fusibacter ferrireducens</name>
    <dbReference type="NCBI Taxonomy" id="2785058"/>
    <lineage>
        <taxon>Bacteria</taxon>
        <taxon>Bacillati</taxon>
        <taxon>Bacillota</taxon>
        <taxon>Clostridia</taxon>
        <taxon>Eubacteriales</taxon>
        <taxon>Eubacteriales Family XII. Incertae Sedis</taxon>
        <taxon>Fusibacter</taxon>
    </lineage>
</organism>
<evidence type="ECO:0000256" key="2">
    <source>
        <dbReference type="ARBA" id="ARBA00022692"/>
    </source>
</evidence>
<keyword evidence="11" id="KW-1185">Reference proteome</keyword>
<dbReference type="PROSITE" id="PS50929">
    <property type="entry name" value="ABC_TM1F"/>
    <property type="match status" value="1"/>
</dbReference>
<evidence type="ECO:0000313" key="11">
    <source>
        <dbReference type="Proteomes" id="UP000614200"/>
    </source>
</evidence>
<dbReference type="Gene3D" id="1.20.1560.10">
    <property type="entry name" value="ABC transporter type 1, transmembrane domain"/>
    <property type="match status" value="1"/>
</dbReference>
<feature type="transmembrane region" description="Helical" evidence="7">
    <location>
        <begin position="166"/>
        <end position="185"/>
    </location>
</feature>
<name>A0ABR9ZTL3_9FIRM</name>
<sequence length="580" mass="65851">MKNIFKYLKGYRSIFLMAVLSIVIATVMQLATPILIKYAIDSIIGDEPAGNLQFLMDAFGKNLMSVVWMVIGIGLIRGVFLFLKGYLSNYAAEHIAENIKNNLYRQIQYMSYESHTKKETGDMIQRCTSDVETIRKFLGVQIVDLGRIIFMILLSVVIMMRLNLKLTIYAIALIPVLFAFSYIFFTKVQKRFKKSDEAESVLTTVLQENLSGVRVVRAFGREKYEIDKFEKVNTEYCKVTYRLIEVLAVFWSSSDLLTLIQSGIVLVVGSTMVISGEISIGTMVAFITYESMLLWPVKQSGRMLSELGKTTVSITRVEEILNEAVEEDQPHEVEAQVLGHIQFENVSFSYPDGKVALQNISFDLPMGQTLGILGSTGSGKSTLVHLLQRLYEYEGSIKIDGIELKTIKKQWIRQKIGLILQEPYLYAKTLKENIGIIRNDFKDQDIYMAAQTASIHENILTFREGYETVIGEKGVSLSGGQKQRIAISRTIIDPDKRILIFDDSLSAVDTETDMRIRRALNERNKEITTMIISHRISTLSEADIIIVLDDGKIIQKGTHRQLVEDEGLYRRIWDLQKMVS</sequence>
<dbReference type="EMBL" id="JADKNH010000006">
    <property type="protein sequence ID" value="MBF4693788.1"/>
    <property type="molecule type" value="Genomic_DNA"/>
</dbReference>
<dbReference type="RefSeq" id="WP_194702022.1">
    <property type="nucleotide sequence ID" value="NZ_JADKNH010000006.1"/>
</dbReference>
<dbReference type="InterPro" id="IPR036640">
    <property type="entry name" value="ABC1_TM_sf"/>
</dbReference>
<protein>
    <submittedName>
        <fullName evidence="10">ABC transporter ATP-binding protein</fullName>
    </submittedName>
</protein>
<keyword evidence="4 10" id="KW-0067">ATP-binding</keyword>
<dbReference type="InterPro" id="IPR017871">
    <property type="entry name" value="ABC_transporter-like_CS"/>
</dbReference>
<dbReference type="SUPFAM" id="SSF52540">
    <property type="entry name" value="P-loop containing nucleoside triphosphate hydrolases"/>
    <property type="match status" value="1"/>
</dbReference>
<evidence type="ECO:0000256" key="5">
    <source>
        <dbReference type="ARBA" id="ARBA00022989"/>
    </source>
</evidence>
<dbReference type="Pfam" id="PF00664">
    <property type="entry name" value="ABC_membrane"/>
    <property type="match status" value="1"/>
</dbReference>
<dbReference type="Pfam" id="PF00005">
    <property type="entry name" value="ABC_tran"/>
    <property type="match status" value="1"/>
</dbReference>
<dbReference type="InterPro" id="IPR039421">
    <property type="entry name" value="Type_1_exporter"/>
</dbReference>
<dbReference type="SUPFAM" id="SSF90123">
    <property type="entry name" value="ABC transporter transmembrane region"/>
    <property type="match status" value="1"/>
</dbReference>
<dbReference type="InterPro" id="IPR003593">
    <property type="entry name" value="AAA+_ATPase"/>
</dbReference>
<keyword evidence="2 7" id="KW-0812">Transmembrane</keyword>
<feature type="domain" description="ABC transporter" evidence="8">
    <location>
        <begin position="341"/>
        <end position="575"/>
    </location>
</feature>
<dbReference type="GO" id="GO:0005524">
    <property type="term" value="F:ATP binding"/>
    <property type="evidence" value="ECO:0007669"/>
    <property type="project" value="UniProtKB-KW"/>
</dbReference>
<accession>A0ABR9ZTL3</accession>
<dbReference type="PROSITE" id="PS50893">
    <property type="entry name" value="ABC_TRANSPORTER_2"/>
    <property type="match status" value="1"/>
</dbReference>
<dbReference type="PANTHER" id="PTHR43394">
    <property type="entry name" value="ATP-DEPENDENT PERMEASE MDL1, MITOCHONDRIAL"/>
    <property type="match status" value="1"/>
</dbReference>
<evidence type="ECO:0000256" key="4">
    <source>
        <dbReference type="ARBA" id="ARBA00022840"/>
    </source>
</evidence>
<feature type="transmembrane region" description="Helical" evidence="7">
    <location>
        <begin position="12"/>
        <end position="36"/>
    </location>
</feature>
<dbReference type="PANTHER" id="PTHR43394:SF1">
    <property type="entry name" value="ATP-BINDING CASSETTE SUB-FAMILY B MEMBER 10, MITOCHONDRIAL"/>
    <property type="match status" value="1"/>
</dbReference>
<gene>
    <name evidence="10" type="ORF">ISU02_11675</name>
</gene>
<dbReference type="CDD" id="cd18542">
    <property type="entry name" value="ABC_6TM_YknU_like"/>
    <property type="match status" value="1"/>
</dbReference>
<feature type="domain" description="ABC transmembrane type-1" evidence="9">
    <location>
        <begin position="16"/>
        <end position="309"/>
    </location>
</feature>
<keyword evidence="3" id="KW-0547">Nucleotide-binding</keyword>
<dbReference type="PROSITE" id="PS00211">
    <property type="entry name" value="ABC_TRANSPORTER_1"/>
    <property type="match status" value="1"/>
</dbReference>
<keyword evidence="5 7" id="KW-1133">Transmembrane helix</keyword>
<comment type="subcellular location">
    <subcellularLocation>
        <location evidence="1">Cell membrane</location>
        <topology evidence="1">Multi-pass membrane protein</topology>
    </subcellularLocation>
</comment>
<feature type="transmembrane region" description="Helical" evidence="7">
    <location>
        <begin position="142"/>
        <end position="160"/>
    </location>
</feature>
<proteinExistence type="predicted"/>
<evidence type="ECO:0000256" key="6">
    <source>
        <dbReference type="ARBA" id="ARBA00023136"/>
    </source>
</evidence>
<comment type="caution">
    <text evidence="10">The sequence shown here is derived from an EMBL/GenBank/DDBJ whole genome shotgun (WGS) entry which is preliminary data.</text>
</comment>
<dbReference type="Proteomes" id="UP000614200">
    <property type="component" value="Unassembled WGS sequence"/>
</dbReference>
<dbReference type="Gene3D" id="3.40.50.300">
    <property type="entry name" value="P-loop containing nucleotide triphosphate hydrolases"/>
    <property type="match status" value="1"/>
</dbReference>
<evidence type="ECO:0000256" key="7">
    <source>
        <dbReference type="SAM" id="Phobius"/>
    </source>
</evidence>
<feature type="transmembrane region" description="Helical" evidence="7">
    <location>
        <begin position="63"/>
        <end position="83"/>
    </location>
</feature>
<evidence type="ECO:0000259" key="8">
    <source>
        <dbReference type="PROSITE" id="PS50893"/>
    </source>
</evidence>
<dbReference type="InterPro" id="IPR011527">
    <property type="entry name" value="ABC1_TM_dom"/>
</dbReference>
<evidence type="ECO:0000256" key="1">
    <source>
        <dbReference type="ARBA" id="ARBA00004651"/>
    </source>
</evidence>
<evidence type="ECO:0000259" key="9">
    <source>
        <dbReference type="PROSITE" id="PS50929"/>
    </source>
</evidence>
<evidence type="ECO:0000256" key="3">
    <source>
        <dbReference type="ARBA" id="ARBA00022741"/>
    </source>
</evidence>
<evidence type="ECO:0000313" key="10">
    <source>
        <dbReference type="EMBL" id="MBF4693788.1"/>
    </source>
</evidence>
<dbReference type="InterPro" id="IPR027417">
    <property type="entry name" value="P-loop_NTPase"/>
</dbReference>
<dbReference type="SMART" id="SM00382">
    <property type="entry name" value="AAA"/>
    <property type="match status" value="1"/>
</dbReference>
<reference evidence="10 11" key="1">
    <citation type="submission" date="2020-11" db="EMBL/GenBank/DDBJ databases">
        <title>Fusibacter basophilias sp. nov.</title>
        <authorList>
            <person name="Qiu D."/>
        </authorList>
    </citation>
    <scope>NUCLEOTIDE SEQUENCE [LARGE SCALE GENOMIC DNA]</scope>
    <source>
        <strain evidence="10 11">Q10-2</strain>
    </source>
</reference>